<dbReference type="Proteomes" id="UP000318720">
    <property type="component" value="Unassembled WGS sequence"/>
</dbReference>
<gene>
    <name evidence="1" type="ORF">Sipo8835_30775</name>
</gene>
<evidence type="ECO:0000313" key="1">
    <source>
        <dbReference type="EMBL" id="TQE25659.1"/>
    </source>
</evidence>
<dbReference type="Gene3D" id="1.25.40.10">
    <property type="entry name" value="Tetratricopeptide repeat domain"/>
    <property type="match status" value="1"/>
</dbReference>
<reference evidence="1 2" key="1">
    <citation type="submission" date="2019-03" db="EMBL/GenBank/DDBJ databases">
        <title>Comparative genomic analyses of the sweetpotato soil rot pathogen, Streptomyces ipomoeae.</title>
        <authorList>
            <person name="Ruschel Soares N."/>
            <person name="Badger J.H."/>
            <person name="Huguet-Tapia J.C."/>
            <person name="Clark C.A."/>
            <person name="Pettis G.S."/>
        </authorList>
    </citation>
    <scope>NUCLEOTIDE SEQUENCE [LARGE SCALE GENOMIC DNA]</scope>
    <source>
        <strain evidence="1 2">88-35</strain>
    </source>
</reference>
<name>A0AAE8VZM6_9ACTN</name>
<comment type="caution">
    <text evidence="1">The sequence shown here is derived from an EMBL/GenBank/DDBJ whole genome shotgun (WGS) entry which is preliminary data.</text>
</comment>
<dbReference type="InterPro" id="IPR011990">
    <property type="entry name" value="TPR-like_helical_dom_sf"/>
</dbReference>
<dbReference type="AlphaFoldDB" id="A0AAE8VZM6"/>
<evidence type="ECO:0008006" key="3">
    <source>
        <dbReference type="Google" id="ProtNLM"/>
    </source>
</evidence>
<sequence>MILGRSRKPAPRLAAELDDTELGRVCRQLAGRGTARTLAAAVIERLLKDTGQDWDRRAHRLAVLAAVTRPATQRSWLDQQSGHPDAQTLFAWGIMARGSRTPPPSAEFEQAVEACATAARLDPYDPNPWVARLGLLRQRRRSRTEVFPIWREIVARDPWHREAHLQMYGYLSPRQCGSHAQAMDFVDRVRATAPSNAPTAGLPLLSLIDRYHAALSQGGVQALTADRLWSGHEAARILDRAQDNWAEPGRLTHAAALADLNLLAYALSVAREQSRAALVFRSIAGVVTAFPWGYNGQDPVLAFTAAQRRAEESH</sequence>
<organism evidence="1 2">
    <name type="scientific">Streptomyces ipomoeae</name>
    <dbReference type="NCBI Taxonomy" id="103232"/>
    <lineage>
        <taxon>Bacteria</taxon>
        <taxon>Bacillati</taxon>
        <taxon>Actinomycetota</taxon>
        <taxon>Actinomycetes</taxon>
        <taxon>Kitasatosporales</taxon>
        <taxon>Streptomycetaceae</taxon>
        <taxon>Streptomyces</taxon>
    </lineage>
</organism>
<accession>A0AAE8VZM6</accession>
<proteinExistence type="predicted"/>
<protein>
    <recommendedName>
        <fullName evidence="3">DUF4034 domain-containing protein</fullName>
    </recommendedName>
</protein>
<evidence type="ECO:0000313" key="2">
    <source>
        <dbReference type="Proteomes" id="UP000318720"/>
    </source>
</evidence>
<dbReference type="RefSeq" id="WP_009314264.1">
    <property type="nucleotide sequence ID" value="NZ_JARAVA010000060.1"/>
</dbReference>
<dbReference type="EMBL" id="SPAZ01000243">
    <property type="protein sequence ID" value="TQE25659.1"/>
    <property type="molecule type" value="Genomic_DNA"/>
</dbReference>